<dbReference type="PANTHER" id="PTHR32083">
    <property type="entry name" value="CILIA AND FLAGELLA-ASSOCIATED PROTEIN 58-RELATED"/>
    <property type="match status" value="1"/>
</dbReference>
<evidence type="ECO:0000256" key="2">
    <source>
        <dbReference type="SAM" id="Coils"/>
    </source>
</evidence>
<feature type="coiled-coil region" evidence="2">
    <location>
        <begin position="321"/>
        <end position="383"/>
    </location>
</feature>
<evidence type="ECO:0000313" key="5">
    <source>
        <dbReference type="Proteomes" id="UP000751190"/>
    </source>
</evidence>
<sequence length="877" mass="99927">MAELKEAAKEGEPAILEGSAFESLERDFQQVLQELVGDKSLERFRTEYEKLHRALKKSHESEKRLVKKARELNAEIVQNAQKVQTALKLSQEDQNTIASLKREIEKAWKMVDAAHDKEGRAKDTIGQLKTEIANLSRLVEQGAGLSIGQENTVNELMKVKNELMRERDHAMAQVHALRAEVGGYLAKVANLENDAASQQAQIAAFREQIASRKADAEREAERKEQLEAELRAVRDALDERQANLRSTLASIQNTNEALTRTEHLLRDERVRTDRAAKEADVLDGKNAKQATHDDELGYTATQLIKEGAERAVELRLREDEVSAHRKEIGRLNAQIDGLTKRASGIGRAQAQVDEERVALKRTLNELDARLVEARRARDVERKAKDAAGRERELLNKQLVKSRALTHQQADAVRLHEGVRKTLEQQIGAHKADAYRQRKAALQLEKEVDSLALELRDASAKHAQALDELRAREASVVSQQRRIGDVDNKLKQQHNLYEAVRADRNLYNKNLLEARDEIVEMRRKLKVMGQQIEQLKEEIHSRDHALVREHFEHMKVGKERDALKDEVVRVKKQTVQADEATSNYRAELSKLSAIIAEADSEGLRQAKESDVVLNERDLLGLQLIRRNEELGLLYEKIRIHESMLRKGEAQYDEATQAVAQLKTRLAQLRSHVDNLRASVVNVGTIRDEVYDLARKLMHERTKVKALESELGKPLNVHRWRKLEGSDPAAYEMLQKVQVLQKRLIGKAEEAVSKGAELSAKDRLYAELKAILARQPGPEIAEQLAVYRNALREKDQQTEQMASELAMYHAQVGEYKTEIDRVVRELHEVKVKFYDQKRKEQLHRERVRLERTKPLDAAVAEARASLPRFTGGGFSLQRH</sequence>
<evidence type="ECO:0000256" key="1">
    <source>
        <dbReference type="ARBA" id="ARBA00023054"/>
    </source>
</evidence>
<dbReference type="OMA" id="CKSHITE"/>
<feature type="domain" description="Cilia- and flagella-associated protein 58 central coiled coil" evidence="3">
    <location>
        <begin position="375"/>
        <end position="669"/>
    </location>
</feature>
<comment type="caution">
    <text evidence="4">The sequence shown here is derived from an EMBL/GenBank/DDBJ whole genome shotgun (WGS) entry which is preliminary data.</text>
</comment>
<proteinExistence type="predicted"/>
<organism evidence="4 5">
    <name type="scientific">Diacronema lutheri</name>
    <name type="common">Unicellular marine alga</name>
    <name type="synonym">Monochrysis lutheri</name>
    <dbReference type="NCBI Taxonomy" id="2081491"/>
    <lineage>
        <taxon>Eukaryota</taxon>
        <taxon>Haptista</taxon>
        <taxon>Haptophyta</taxon>
        <taxon>Pavlovophyceae</taxon>
        <taxon>Pavlovales</taxon>
        <taxon>Pavlovaceae</taxon>
        <taxon>Diacronema</taxon>
    </lineage>
</organism>
<feature type="coiled-coil region" evidence="2">
    <location>
        <begin position="496"/>
        <end position="537"/>
    </location>
</feature>
<evidence type="ECO:0000313" key="4">
    <source>
        <dbReference type="EMBL" id="KAG8461658.1"/>
    </source>
</evidence>
<evidence type="ECO:0000259" key="3">
    <source>
        <dbReference type="Pfam" id="PF21771"/>
    </source>
</evidence>
<dbReference type="Pfam" id="PF21771">
    <property type="entry name" value="CFAP58_CC"/>
    <property type="match status" value="1"/>
</dbReference>
<accession>A0A8J5X8B7</accession>
<protein>
    <recommendedName>
        <fullName evidence="3">Cilia- and flagella-associated protein 58 central coiled coil domain-containing protein</fullName>
    </recommendedName>
</protein>
<gene>
    <name evidence="4" type="ORF">KFE25_001276</name>
</gene>
<keyword evidence="5" id="KW-1185">Reference proteome</keyword>
<reference evidence="4" key="1">
    <citation type="submission" date="2021-05" db="EMBL/GenBank/DDBJ databases">
        <title>The genome of the haptophyte Pavlova lutheri (Diacronema luteri, Pavlovales) - a model for lipid biosynthesis in eukaryotic algae.</title>
        <authorList>
            <person name="Hulatt C.J."/>
            <person name="Posewitz M.C."/>
        </authorList>
    </citation>
    <scope>NUCLEOTIDE SEQUENCE</scope>
    <source>
        <strain evidence="4">NIVA-4/92</strain>
    </source>
</reference>
<dbReference type="EMBL" id="JAGTXO010000024">
    <property type="protein sequence ID" value="KAG8461658.1"/>
    <property type="molecule type" value="Genomic_DNA"/>
</dbReference>
<name>A0A8J5X8B7_DIALT</name>
<dbReference type="GO" id="GO:0005856">
    <property type="term" value="C:cytoskeleton"/>
    <property type="evidence" value="ECO:0007669"/>
    <property type="project" value="TreeGrafter"/>
</dbReference>
<dbReference type="OrthoDB" id="264785at2759"/>
<feature type="coiled-coil region" evidence="2">
    <location>
        <begin position="643"/>
        <end position="677"/>
    </location>
</feature>
<feature type="coiled-coil region" evidence="2">
    <location>
        <begin position="153"/>
        <end position="243"/>
    </location>
</feature>
<dbReference type="InterPro" id="IPR049270">
    <property type="entry name" value="CFAP58_CC"/>
</dbReference>
<feature type="coiled-coil region" evidence="2">
    <location>
        <begin position="440"/>
        <end position="467"/>
    </location>
</feature>
<keyword evidence="1 2" id="KW-0175">Coiled coil</keyword>
<dbReference type="PANTHER" id="PTHR32083:SF0">
    <property type="entry name" value="CILIA AND FLAGELLA-ASSOCIATED PROTEIN 58"/>
    <property type="match status" value="1"/>
</dbReference>
<dbReference type="Proteomes" id="UP000751190">
    <property type="component" value="Unassembled WGS sequence"/>
</dbReference>
<dbReference type="AlphaFoldDB" id="A0A8J5X8B7"/>